<name>A0A0D0IVD8_9MICO</name>
<sequence length="121" mass="12302">MITEVLASAPGSYALAAIAGVGVGLSLSARSTAARVGAMLNIVAFTAIAATHLTHALWAGPIFALASAFTLLTRDVHQYANSPMLAGTPYAQRLLLMLVHGKKIKASSALALSNGATAQQS</sequence>
<dbReference type="AlphaFoldDB" id="A0A0D0IVD8"/>
<evidence type="ECO:0000313" key="2">
    <source>
        <dbReference type="EMBL" id="KIP53563.1"/>
    </source>
</evidence>
<comment type="caution">
    <text evidence="2">The sequence shown here is derived from an EMBL/GenBank/DDBJ whole genome shotgun (WGS) entry which is preliminary data.</text>
</comment>
<keyword evidence="1" id="KW-1133">Transmembrane helix</keyword>
<keyword evidence="3" id="KW-1185">Reference proteome</keyword>
<organism evidence="2 3">
    <name type="scientific">Leucobacter komagatae</name>
    <dbReference type="NCBI Taxonomy" id="55969"/>
    <lineage>
        <taxon>Bacteria</taxon>
        <taxon>Bacillati</taxon>
        <taxon>Actinomycetota</taxon>
        <taxon>Actinomycetes</taxon>
        <taxon>Micrococcales</taxon>
        <taxon>Microbacteriaceae</taxon>
        <taxon>Leucobacter</taxon>
    </lineage>
</organism>
<evidence type="ECO:0000313" key="3">
    <source>
        <dbReference type="Proteomes" id="UP000032120"/>
    </source>
</evidence>
<gene>
    <name evidence="2" type="ORF">SD72_02545</name>
</gene>
<keyword evidence="1" id="KW-0812">Transmembrane</keyword>
<feature type="transmembrane region" description="Helical" evidence="1">
    <location>
        <begin position="6"/>
        <end position="25"/>
    </location>
</feature>
<evidence type="ECO:0000256" key="1">
    <source>
        <dbReference type="SAM" id="Phobius"/>
    </source>
</evidence>
<dbReference type="EMBL" id="JXSQ01000002">
    <property type="protein sequence ID" value="KIP53563.1"/>
    <property type="molecule type" value="Genomic_DNA"/>
</dbReference>
<dbReference type="RefSeq" id="WP_042542844.1">
    <property type="nucleotide sequence ID" value="NZ_JXSQ01000002.1"/>
</dbReference>
<dbReference type="Proteomes" id="UP000032120">
    <property type="component" value="Unassembled WGS sequence"/>
</dbReference>
<accession>A0A0D0IVD8</accession>
<protein>
    <submittedName>
        <fullName evidence="2">Uncharacterized protein</fullName>
    </submittedName>
</protein>
<reference evidence="2 3" key="1">
    <citation type="submission" date="2015-01" db="EMBL/GenBank/DDBJ databases">
        <title>Draft genome sequence of Leucobacter komagatae strain VKM ST2845.</title>
        <authorList>
            <person name="Karlyshev A.V."/>
            <person name="Kudryashova E.B."/>
        </authorList>
    </citation>
    <scope>NUCLEOTIDE SEQUENCE [LARGE SCALE GENOMIC DNA]</scope>
    <source>
        <strain evidence="2 3">VKM ST2845</strain>
    </source>
</reference>
<keyword evidence="1" id="KW-0472">Membrane</keyword>
<proteinExistence type="predicted"/>